<dbReference type="SUPFAM" id="SSF103473">
    <property type="entry name" value="MFS general substrate transporter"/>
    <property type="match status" value="1"/>
</dbReference>
<dbReference type="RefSeq" id="WP_320686174.1">
    <property type="nucleotide sequence ID" value="NZ_JAXBLV010000110.1"/>
</dbReference>
<keyword evidence="3 5" id="KW-1133">Transmembrane helix</keyword>
<evidence type="ECO:0000259" key="6">
    <source>
        <dbReference type="PROSITE" id="PS50850"/>
    </source>
</evidence>
<dbReference type="PROSITE" id="PS50850">
    <property type="entry name" value="MFS"/>
    <property type="match status" value="1"/>
</dbReference>
<dbReference type="InterPro" id="IPR036259">
    <property type="entry name" value="MFS_trans_sf"/>
</dbReference>
<feature type="transmembrane region" description="Helical" evidence="5">
    <location>
        <begin position="171"/>
        <end position="191"/>
    </location>
</feature>
<comment type="caution">
    <text evidence="7">The sequence shown here is derived from an EMBL/GenBank/DDBJ whole genome shotgun (WGS) entry which is preliminary data.</text>
</comment>
<dbReference type="Proteomes" id="UP001272242">
    <property type="component" value="Unassembled WGS sequence"/>
</dbReference>
<evidence type="ECO:0000256" key="3">
    <source>
        <dbReference type="ARBA" id="ARBA00022989"/>
    </source>
</evidence>
<feature type="transmembrane region" description="Helical" evidence="5">
    <location>
        <begin position="384"/>
        <end position="404"/>
    </location>
</feature>
<dbReference type="Gene3D" id="1.20.1250.20">
    <property type="entry name" value="MFS general substrate transporter like domains"/>
    <property type="match status" value="2"/>
</dbReference>
<feature type="domain" description="Major facilitator superfamily (MFS) profile" evidence="6">
    <location>
        <begin position="1"/>
        <end position="408"/>
    </location>
</feature>
<dbReference type="PANTHER" id="PTHR11662">
    <property type="entry name" value="SOLUTE CARRIER FAMILY 17"/>
    <property type="match status" value="1"/>
</dbReference>
<protein>
    <submittedName>
        <fullName evidence="7">MFS transporter</fullName>
    </submittedName>
</protein>
<dbReference type="InterPro" id="IPR011701">
    <property type="entry name" value="MFS"/>
</dbReference>
<comment type="subcellular location">
    <subcellularLocation>
        <location evidence="1">Membrane</location>
        <topology evidence="1">Multi-pass membrane protein</topology>
    </subcellularLocation>
</comment>
<keyword evidence="8" id="KW-1185">Reference proteome</keyword>
<reference evidence="8" key="1">
    <citation type="journal article" date="2023" name="Mar. Drugs">
        <title>Gemmata algarum, a Novel Planctomycete Isolated from an Algal Mat, Displays Antimicrobial Activity.</title>
        <authorList>
            <person name="Kumar G."/>
            <person name="Kallscheuer N."/>
            <person name="Kashif M."/>
            <person name="Ahamad S."/>
            <person name="Jagadeeshwari U."/>
            <person name="Pannikurungottu S."/>
            <person name="Haufschild T."/>
            <person name="Kabuu M."/>
            <person name="Sasikala C."/>
            <person name="Jogler C."/>
            <person name="Ramana C."/>
        </authorList>
    </citation>
    <scope>NUCLEOTIDE SEQUENCE [LARGE SCALE GENOMIC DNA]</scope>
    <source>
        <strain evidence="8">JC673</strain>
    </source>
</reference>
<evidence type="ECO:0000256" key="4">
    <source>
        <dbReference type="ARBA" id="ARBA00023136"/>
    </source>
</evidence>
<feature type="transmembrane region" description="Helical" evidence="5">
    <location>
        <begin position="295"/>
        <end position="314"/>
    </location>
</feature>
<dbReference type="PANTHER" id="PTHR11662:SF399">
    <property type="entry name" value="FI19708P1-RELATED"/>
    <property type="match status" value="1"/>
</dbReference>
<keyword evidence="2 5" id="KW-0812">Transmembrane</keyword>
<keyword evidence="4 5" id="KW-0472">Membrane</keyword>
<evidence type="ECO:0000313" key="8">
    <source>
        <dbReference type="Proteomes" id="UP001272242"/>
    </source>
</evidence>
<dbReference type="EMBL" id="JAXBLV010000110">
    <property type="protein sequence ID" value="MDY3559409.1"/>
    <property type="molecule type" value="Genomic_DNA"/>
</dbReference>
<feature type="transmembrane region" description="Helical" evidence="5">
    <location>
        <begin position="264"/>
        <end position="283"/>
    </location>
</feature>
<evidence type="ECO:0000256" key="1">
    <source>
        <dbReference type="ARBA" id="ARBA00004141"/>
    </source>
</evidence>
<evidence type="ECO:0000256" key="2">
    <source>
        <dbReference type="ARBA" id="ARBA00022692"/>
    </source>
</evidence>
<feature type="transmembrane region" description="Helical" evidence="5">
    <location>
        <begin position="63"/>
        <end position="82"/>
    </location>
</feature>
<feature type="transmembrane region" description="Helical" evidence="5">
    <location>
        <begin position="139"/>
        <end position="159"/>
    </location>
</feature>
<name>A0ABU5F0M9_9BACT</name>
<feature type="transmembrane region" description="Helical" evidence="5">
    <location>
        <begin position="223"/>
        <end position="244"/>
    </location>
</feature>
<dbReference type="Pfam" id="PF07690">
    <property type="entry name" value="MFS_1"/>
    <property type="match status" value="1"/>
</dbReference>
<dbReference type="InterPro" id="IPR020846">
    <property type="entry name" value="MFS_dom"/>
</dbReference>
<feature type="transmembrane region" description="Helical" evidence="5">
    <location>
        <begin position="320"/>
        <end position="340"/>
    </location>
</feature>
<organism evidence="7 8">
    <name type="scientific">Gemmata algarum</name>
    <dbReference type="NCBI Taxonomy" id="2975278"/>
    <lineage>
        <taxon>Bacteria</taxon>
        <taxon>Pseudomonadati</taxon>
        <taxon>Planctomycetota</taxon>
        <taxon>Planctomycetia</taxon>
        <taxon>Gemmatales</taxon>
        <taxon>Gemmataceae</taxon>
        <taxon>Gemmata</taxon>
    </lineage>
</organism>
<feature type="transmembrane region" description="Helical" evidence="5">
    <location>
        <begin position="33"/>
        <end position="56"/>
    </location>
</feature>
<dbReference type="InterPro" id="IPR050382">
    <property type="entry name" value="MFS_Na/Anion_cotransporter"/>
</dbReference>
<evidence type="ECO:0000313" key="7">
    <source>
        <dbReference type="EMBL" id="MDY3559409.1"/>
    </source>
</evidence>
<feature type="transmembrane region" description="Helical" evidence="5">
    <location>
        <begin position="352"/>
        <end position="372"/>
    </location>
</feature>
<feature type="transmembrane region" description="Helical" evidence="5">
    <location>
        <begin position="102"/>
        <end position="127"/>
    </location>
</feature>
<sequence>MLLLATFLNYMDRQALAVTLPELKRAYNLQEKRIGLIEGCFGFAFAAGSIVFGLLADRVGPRGLYPVVLAGWSLAGVATAFAGDARAVSWLEGAGDDPGTGVFRWLLFWRTVLGVFEAGHWPCALITARQVLSRKDRTLGNGILQSGGAVASICIPLYAELIERVGGNWQVTFWSIGVVGLLWVPLWLLLVPRGSLTVSVEPPDGAGAAVAEPADRTGVFRRAFVLGLIVCTITVSWQFLRAWLTLLLDFHEYSRLDARLATTGYFVSAEIGCLLVGVVVMVLVRGGRSVRAARVVAFAGYTGLTAVAALVPFVGSGALMLIGLMVAGAGILGLHPLYYALSQELPHRHMGVLSGALAAGGWVVSSVFQILIGAQIQATKSYDVGLAIAGLAPVIGLVALLVLWKAPRPVGAAPTVT</sequence>
<proteinExistence type="predicted"/>
<evidence type="ECO:0000256" key="5">
    <source>
        <dbReference type="SAM" id="Phobius"/>
    </source>
</evidence>
<accession>A0ABU5F0M9</accession>
<gene>
    <name evidence="7" type="ORF">R5W23_000401</name>
</gene>